<feature type="chain" id="PRO_5025590665" evidence="2">
    <location>
        <begin position="28"/>
        <end position="165"/>
    </location>
</feature>
<feature type="compositionally biased region" description="Basic and acidic residues" evidence="1">
    <location>
        <begin position="38"/>
        <end position="51"/>
    </location>
</feature>
<gene>
    <name evidence="3" type="ORF">F2P81_022945</name>
</gene>
<dbReference type="EMBL" id="VEVO01000021">
    <property type="protein sequence ID" value="KAF0024143.1"/>
    <property type="molecule type" value="Genomic_DNA"/>
</dbReference>
<comment type="caution">
    <text evidence="3">The sequence shown here is derived from an EMBL/GenBank/DDBJ whole genome shotgun (WGS) entry which is preliminary data.</text>
</comment>
<dbReference type="Proteomes" id="UP000438429">
    <property type="component" value="Unassembled WGS sequence"/>
</dbReference>
<sequence>MWFSSGGLGLGLLGLVLVSLSPQPTRGQAQRSAVEEVQSQRRPDGGVRAENNEISGDECGDDELRGSSSGPVPPACRFYSDTIDSCSQHCFIFHTTEESSCVRNSLSLHSERGALLKGVPSEGLVRPTSNVPLPVSTEGRRGKKHQPSSVRLLRSPMFLNIPTLR</sequence>
<proteinExistence type="predicted"/>
<name>A0A6A4RQ85_SCOMX</name>
<evidence type="ECO:0000313" key="4">
    <source>
        <dbReference type="Proteomes" id="UP000438429"/>
    </source>
</evidence>
<dbReference type="AlphaFoldDB" id="A0A6A4RQ85"/>
<feature type="signal peptide" evidence="2">
    <location>
        <begin position="1"/>
        <end position="27"/>
    </location>
</feature>
<feature type="region of interest" description="Disordered" evidence="1">
    <location>
        <begin position="127"/>
        <end position="148"/>
    </location>
</feature>
<evidence type="ECO:0000256" key="2">
    <source>
        <dbReference type="SAM" id="SignalP"/>
    </source>
</evidence>
<protein>
    <submittedName>
        <fullName evidence="3">Uncharacterized protein</fullName>
    </submittedName>
</protein>
<organism evidence="3 4">
    <name type="scientific">Scophthalmus maximus</name>
    <name type="common">Turbot</name>
    <name type="synonym">Psetta maxima</name>
    <dbReference type="NCBI Taxonomy" id="52904"/>
    <lineage>
        <taxon>Eukaryota</taxon>
        <taxon>Metazoa</taxon>
        <taxon>Chordata</taxon>
        <taxon>Craniata</taxon>
        <taxon>Vertebrata</taxon>
        <taxon>Euteleostomi</taxon>
        <taxon>Actinopterygii</taxon>
        <taxon>Neopterygii</taxon>
        <taxon>Teleostei</taxon>
        <taxon>Neoteleostei</taxon>
        <taxon>Acanthomorphata</taxon>
        <taxon>Carangaria</taxon>
        <taxon>Pleuronectiformes</taxon>
        <taxon>Pleuronectoidei</taxon>
        <taxon>Scophthalmidae</taxon>
        <taxon>Scophthalmus</taxon>
    </lineage>
</organism>
<evidence type="ECO:0000256" key="1">
    <source>
        <dbReference type="SAM" id="MobiDB-lite"/>
    </source>
</evidence>
<reference evidence="3 4" key="1">
    <citation type="submission" date="2019-06" db="EMBL/GenBank/DDBJ databases">
        <title>Draft genomes of female and male turbot (Scophthalmus maximus).</title>
        <authorList>
            <person name="Xu H."/>
            <person name="Xu X.-W."/>
            <person name="Shao C."/>
            <person name="Chen S."/>
        </authorList>
    </citation>
    <scope>NUCLEOTIDE SEQUENCE [LARGE SCALE GENOMIC DNA]</scope>
    <source>
        <strain evidence="3">Ysfricsl-2016a</strain>
        <tissue evidence="3">Blood</tissue>
    </source>
</reference>
<feature type="region of interest" description="Disordered" evidence="1">
    <location>
        <begin position="27"/>
        <end position="71"/>
    </location>
</feature>
<evidence type="ECO:0000313" key="3">
    <source>
        <dbReference type="EMBL" id="KAF0024143.1"/>
    </source>
</evidence>
<keyword evidence="2" id="KW-0732">Signal</keyword>
<accession>A0A6A4RQ85</accession>